<sequence>MVYAIQYLPYLAMEEYFLYIIIFSAFTAVYFGSVLVYRLFLSPLAKFPGPRLAAATRLYETYFQLIKGGTFTWHINDLHDRYGPVVRITPWEIHIKDPDYYNTLYAGPGKHRNKDPLFSYIGYPQSIFSLNSHEAHRPWRKILGHFLKKGAVQDLEPVIQANTQALCKHFSAAVKNKGILELYAAFHCFTSDTLSQHAFGRDIGFHHLDEPELSNTWKTQVNTMFEFCRPIRHFNFMGDIAHLIPRPLALVLPPYAHVYAMEQGVRSRIQTLVDRYDKWEHEMQSDNLSVEKSPFLSSPKAIYPAIMSDPDVPLIEKSQSRLEDDAIFLMFAGTDAPSQTSAITLFHLINNPEKYQKLKDELLAAIPDNMESALTFLHTAVIREGIRLASVVTTRLPRSAPDEVLQYKEWDIPAGTFVSMSTYFILRDPKIFPEPTKFLPERWLLEPEELQQLERYLVPGSKGTLGCPGQSMNWSWMHHTIGNLVRRFDMVLHETTERNVQMVRDNFIGQTEPGTHNVQVKVIEEYFV</sequence>
<dbReference type="GO" id="GO:0005506">
    <property type="term" value="F:iron ion binding"/>
    <property type="evidence" value="ECO:0007669"/>
    <property type="project" value="InterPro"/>
</dbReference>
<comment type="similarity">
    <text evidence="2">Belongs to the cytochrome P450 family.</text>
</comment>
<evidence type="ECO:0000256" key="8">
    <source>
        <dbReference type="PIRSR" id="PIRSR602401-1"/>
    </source>
</evidence>
<reference evidence="10" key="1">
    <citation type="submission" date="2022-12" db="EMBL/GenBank/DDBJ databases">
        <authorList>
            <person name="Petersen C."/>
        </authorList>
    </citation>
    <scope>NUCLEOTIDE SEQUENCE</scope>
    <source>
        <strain evidence="10">IBT 29677</strain>
    </source>
</reference>
<dbReference type="InterPro" id="IPR001128">
    <property type="entry name" value="Cyt_P450"/>
</dbReference>
<keyword evidence="9" id="KW-0812">Transmembrane</keyword>
<proteinExistence type="inferred from homology"/>
<dbReference type="InterPro" id="IPR002401">
    <property type="entry name" value="Cyt_P450_E_grp-I"/>
</dbReference>
<evidence type="ECO:0000256" key="5">
    <source>
        <dbReference type="ARBA" id="ARBA00023002"/>
    </source>
</evidence>
<dbReference type="SUPFAM" id="SSF48264">
    <property type="entry name" value="Cytochrome P450"/>
    <property type="match status" value="1"/>
</dbReference>
<dbReference type="PANTHER" id="PTHR24305">
    <property type="entry name" value="CYTOCHROME P450"/>
    <property type="match status" value="1"/>
</dbReference>
<dbReference type="AlphaFoldDB" id="A0A9W9W3H4"/>
<dbReference type="PRINTS" id="PR00463">
    <property type="entry name" value="EP450I"/>
</dbReference>
<evidence type="ECO:0000256" key="2">
    <source>
        <dbReference type="ARBA" id="ARBA00010617"/>
    </source>
</evidence>
<dbReference type="InterPro" id="IPR036396">
    <property type="entry name" value="Cyt_P450_sf"/>
</dbReference>
<dbReference type="GO" id="GO:0043386">
    <property type="term" value="P:mycotoxin biosynthetic process"/>
    <property type="evidence" value="ECO:0007669"/>
    <property type="project" value="UniProtKB-ARBA"/>
</dbReference>
<organism evidence="10 11">
    <name type="scientific">Penicillium cosmopolitanum</name>
    <dbReference type="NCBI Taxonomy" id="1131564"/>
    <lineage>
        <taxon>Eukaryota</taxon>
        <taxon>Fungi</taxon>
        <taxon>Dikarya</taxon>
        <taxon>Ascomycota</taxon>
        <taxon>Pezizomycotina</taxon>
        <taxon>Eurotiomycetes</taxon>
        <taxon>Eurotiomycetidae</taxon>
        <taxon>Eurotiales</taxon>
        <taxon>Aspergillaceae</taxon>
        <taxon>Penicillium</taxon>
    </lineage>
</organism>
<dbReference type="InterPro" id="IPR050121">
    <property type="entry name" value="Cytochrome_P450_monoxygenase"/>
</dbReference>
<comment type="caution">
    <text evidence="10">The sequence shown here is derived from an EMBL/GenBank/DDBJ whole genome shotgun (WGS) entry which is preliminary data.</text>
</comment>
<keyword evidence="11" id="KW-1185">Reference proteome</keyword>
<protein>
    <recommendedName>
        <fullName evidence="12">Cytochrome P450</fullName>
    </recommendedName>
</protein>
<keyword evidence="9" id="KW-1133">Transmembrane helix</keyword>
<evidence type="ECO:0000313" key="11">
    <source>
        <dbReference type="Proteomes" id="UP001147747"/>
    </source>
</evidence>
<keyword evidence="4 8" id="KW-0479">Metal-binding</keyword>
<evidence type="ECO:0000256" key="7">
    <source>
        <dbReference type="ARBA" id="ARBA00023033"/>
    </source>
</evidence>
<evidence type="ECO:0000256" key="1">
    <source>
        <dbReference type="ARBA" id="ARBA00001971"/>
    </source>
</evidence>
<dbReference type="OrthoDB" id="3945418at2759"/>
<dbReference type="RefSeq" id="XP_056490056.1">
    <property type="nucleotide sequence ID" value="XM_056630754.1"/>
</dbReference>
<evidence type="ECO:0000313" key="10">
    <source>
        <dbReference type="EMBL" id="KAJ5398004.1"/>
    </source>
</evidence>
<dbReference type="GO" id="GO:0016705">
    <property type="term" value="F:oxidoreductase activity, acting on paired donors, with incorporation or reduction of molecular oxygen"/>
    <property type="evidence" value="ECO:0007669"/>
    <property type="project" value="InterPro"/>
</dbReference>
<keyword evidence="9" id="KW-0472">Membrane</keyword>
<keyword evidence="3 8" id="KW-0349">Heme</keyword>
<dbReference type="PANTHER" id="PTHR24305:SF157">
    <property type="entry name" value="N-ACETYLTRYPTOPHAN 6-HYDROXYLASE IVOC-RELATED"/>
    <property type="match status" value="1"/>
</dbReference>
<dbReference type="Proteomes" id="UP001147747">
    <property type="component" value="Unassembled WGS sequence"/>
</dbReference>
<feature type="transmembrane region" description="Helical" evidence="9">
    <location>
        <begin position="16"/>
        <end position="41"/>
    </location>
</feature>
<dbReference type="CDD" id="cd11062">
    <property type="entry name" value="CYP58-like"/>
    <property type="match status" value="1"/>
</dbReference>
<keyword evidence="6 8" id="KW-0408">Iron</keyword>
<keyword evidence="5" id="KW-0560">Oxidoreductase</keyword>
<accession>A0A9W9W3H4</accession>
<evidence type="ECO:0000256" key="9">
    <source>
        <dbReference type="SAM" id="Phobius"/>
    </source>
</evidence>
<evidence type="ECO:0000256" key="3">
    <source>
        <dbReference type="ARBA" id="ARBA00022617"/>
    </source>
</evidence>
<name>A0A9W9W3H4_9EURO</name>
<comment type="cofactor">
    <cofactor evidence="1 8">
        <name>heme</name>
        <dbReference type="ChEBI" id="CHEBI:30413"/>
    </cofactor>
</comment>
<evidence type="ECO:0000256" key="4">
    <source>
        <dbReference type="ARBA" id="ARBA00022723"/>
    </source>
</evidence>
<keyword evidence="7" id="KW-0503">Monooxygenase</keyword>
<gene>
    <name evidence="10" type="ORF">N7509_006117</name>
</gene>
<dbReference type="GO" id="GO:0004497">
    <property type="term" value="F:monooxygenase activity"/>
    <property type="evidence" value="ECO:0007669"/>
    <property type="project" value="UniProtKB-KW"/>
</dbReference>
<dbReference type="GeneID" id="81369734"/>
<dbReference type="EMBL" id="JAPZBU010000006">
    <property type="protein sequence ID" value="KAJ5398004.1"/>
    <property type="molecule type" value="Genomic_DNA"/>
</dbReference>
<dbReference type="Pfam" id="PF00067">
    <property type="entry name" value="p450"/>
    <property type="match status" value="1"/>
</dbReference>
<feature type="binding site" description="axial binding residue" evidence="8">
    <location>
        <position position="467"/>
    </location>
    <ligand>
        <name>heme</name>
        <dbReference type="ChEBI" id="CHEBI:30413"/>
    </ligand>
    <ligandPart>
        <name>Fe</name>
        <dbReference type="ChEBI" id="CHEBI:18248"/>
    </ligandPart>
</feature>
<evidence type="ECO:0000256" key="6">
    <source>
        <dbReference type="ARBA" id="ARBA00023004"/>
    </source>
</evidence>
<reference evidence="10" key="2">
    <citation type="journal article" date="2023" name="IMA Fungus">
        <title>Comparative genomic study of the Penicillium genus elucidates a diverse pangenome and 15 lateral gene transfer events.</title>
        <authorList>
            <person name="Petersen C."/>
            <person name="Sorensen T."/>
            <person name="Nielsen M.R."/>
            <person name="Sondergaard T.E."/>
            <person name="Sorensen J.L."/>
            <person name="Fitzpatrick D.A."/>
            <person name="Frisvad J.C."/>
            <person name="Nielsen K.L."/>
        </authorList>
    </citation>
    <scope>NUCLEOTIDE SEQUENCE</scope>
    <source>
        <strain evidence="10">IBT 29677</strain>
    </source>
</reference>
<dbReference type="Gene3D" id="1.10.630.10">
    <property type="entry name" value="Cytochrome P450"/>
    <property type="match status" value="1"/>
</dbReference>
<dbReference type="GO" id="GO:0020037">
    <property type="term" value="F:heme binding"/>
    <property type="evidence" value="ECO:0007669"/>
    <property type="project" value="InterPro"/>
</dbReference>
<evidence type="ECO:0008006" key="12">
    <source>
        <dbReference type="Google" id="ProtNLM"/>
    </source>
</evidence>